<keyword evidence="1" id="KW-1133">Transmembrane helix</keyword>
<sequence>MGEHDELRFTAEGAGVGFAIGAAAFLALHRASTDVPLALGVGLGAGLSLALVVSAAQTDD</sequence>
<organism evidence="2 3">
    <name type="scientific">Halobacterium bonnevillei</name>
    <dbReference type="NCBI Taxonomy" id="2692200"/>
    <lineage>
        <taxon>Archaea</taxon>
        <taxon>Methanobacteriati</taxon>
        <taxon>Methanobacteriota</taxon>
        <taxon>Stenosarchaea group</taxon>
        <taxon>Halobacteria</taxon>
        <taxon>Halobacteriales</taxon>
        <taxon>Halobacteriaceae</taxon>
        <taxon>Halobacterium</taxon>
    </lineage>
</organism>
<reference evidence="2 3" key="1">
    <citation type="submission" date="2019-12" db="EMBL/GenBank/DDBJ databases">
        <title>Isolation and characterization of three novel carbon monoxide-oxidizing members of Halobacteria from salione crusts and soils.</title>
        <authorList>
            <person name="Myers M.R."/>
            <person name="King G.M."/>
        </authorList>
    </citation>
    <scope>NUCLEOTIDE SEQUENCE [LARGE SCALE GENOMIC DNA]</scope>
    <source>
        <strain evidence="2 3">PCN9</strain>
    </source>
</reference>
<dbReference type="RefSeq" id="WP_159527245.1">
    <property type="nucleotide sequence ID" value="NZ_WUUU01000154.1"/>
</dbReference>
<dbReference type="EMBL" id="WUUU01000154">
    <property type="protein sequence ID" value="MXR21807.1"/>
    <property type="molecule type" value="Genomic_DNA"/>
</dbReference>
<protein>
    <submittedName>
        <fullName evidence="2">Uncharacterized protein</fullName>
    </submittedName>
</protein>
<keyword evidence="3" id="KW-1185">Reference proteome</keyword>
<feature type="transmembrane region" description="Helical" evidence="1">
    <location>
        <begin position="9"/>
        <end position="29"/>
    </location>
</feature>
<name>A0A6B0SKR4_9EURY</name>
<accession>A0A6B0SKR4</accession>
<keyword evidence="1" id="KW-0812">Transmembrane</keyword>
<feature type="transmembrane region" description="Helical" evidence="1">
    <location>
        <begin position="35"/>
        <end position="56"/>
    </location>
</feature>
<evidence type="ECO:0000256" key="1">
    <source>
        <dbReference type="SAM" id="Phobius"/>
    </source>
</evidence>
<gene>
    <name evidence="2" type="ORF">GRX66_14780</name>
</gene>
<proteinExistence type="predicted"/>
<evidence type="ECO:0000313" key="3">
    <source>
        <dbReference type="Proteomes" id="UP000471521"/>
    </source>
</evidence>
<dbReference type="AlphaFoldDB" id="A0A6B0SKR4"/>
<comment type="caution">
    <text evidence="2">The sequence shown here is derived from an EMBL/GenBank/DDBJ whole genome shotgun (WGS) entry which is preliminary data.</text>
</comment>
<evidence type="ECO:0000313" key="2">
    <source>
        <dbReference type="EMBL" id="MXR21807.1"/>
    </source>
</evidence>
<dbReference type="Proteomes" id="UP000471521">
    <property type="component" value="Unassembled WGS sequence"/>
</dbReference>
<keyword evidence="1" id="KW-0472">Membrane</keyword>